<evidence type="ECO:0000313" key="1">
    <source>
        <dbReference type="EMBL" id="KAG0651777.1"/>
    </source>
</evidence>
<evidence type="ECO:0008006" key="3">
    <source>
        <dbReference type="Google" id="ProtNLM"/>
    </source>
</evidence>
<organism evidence="1 2">
    <name type="scientific">Hyphodiscus hymeniophilus</name>
    <dbReference type="NCBI Taxonomy" id="353542"/>
    <lineage>
        <taxon>Eukaryota</taxon>
        <taxon>Fungi</taxon>
        <taxon>Dikarya</taxon>
        <taxon>Ascomycota</taxon>
        <taxon>Pezizomycotina</taxon>
        <taxon>Leotiomycetes</taxon>
        <taxon>Helotiales</taxon>
        <taxon>Hyphodiscaceae</taxon>
        <taxon>Hyphodiscus</taxon>
    </lineage>
</organism>
<accession>A0A9P7B017</accession>
<proteinExistence type="predicted"/>
<gene>
    <name evidence="1" type="ORF">D0Z07_2023</name>
</gene>
<dbReference type="CDD" id="cd02972">
    <property type="entry name" value="DsbA_family"/>
    <property type="match status" value="1"/>
</dbReference>
<reference evidence="1" key="1">
    <citation type="submission" date="2019-07" db="EMBL/GenBank/DDBJ databases">
        <title>Hyphodiscus hymeniophilus genome sequencing and assembly.</title>
        <authorList>
            <person name="Kramer G."/>
            <person name="Nodwell J."/>
        </authorList>
    </citation>
    <scope>NUCLEOTIDE SEQUENCE</scope>
    <source>
        <strain evidence="1">ATCC 34498</strain>
    </source>
</reference>
<name>A0A9P7B017_9HELO</name>
<keyword evidence="2" id="KW-1185">Reference proteome</keyword>
<dbReference type="Proteomes" id="UP000785200">
    <property type="component" value="Unassembled WGS sequence"/>
</dbReference>
<dbReference type="Gene3D" id="3.40.30.10">
    <property type="entry name" value="Glutaredoxin"/>
    <property type="match status" value="1"/>
</dbReference>
<dbReference type="AlphaFoldDB" id="A0A9P7B017"/>
<protein>
    <recommendedName>
        <fullName evidence="3">Thioredoxin-like fold domain-containing protein</fullName>
    </recommendedName>
</protein>
<evidence type="ECO:0000313" key="2">
    <source>
        <dbReference type="Proteomes" id="UP000785200"/>
    </source>
</evidence>
<dbReference type="OrthoDB" id="37297at2759"/>
<sequence length="59" mass="6659">MALAPRFAGQKFSVASAPTLNTIELYLDYVCPYSAKMFKTVYTSVLPLIRENHGIRARH</sequence>
<dbReference type="EMBL" id="VNKQ01000004">
    <property type="protein sequence ID" value="KAG0651777.1"/>
    <property type="molecule type" value="Genomic_DNA"/>
</dbReference>
<comment type="caution">
    <text evidence="1">The sequence shown here is derived from an EMBL/GenBank/DDBJ whole genome shotgun (WGS) entry which is preliminary data.</text>
</comment>